<dbReference type="InterPro" id="IPR027417">
    <property type="entry name" value="P-loop_NTPase"/>
</dbReference>
<dbReference type="EC" id="3.6.4.-" evidence="3"/>
<dbReference type="Pfam" id="PF00271">
    <property type="entry name" value="Helicase_C"/>
    <property type="match status" value="1"/>
</dbReference>
<dbReference type="CDD" id="cd18785">
    <property type="entry name" value="SF2_C"/>
    <property type="match status" value="1"/>
</dbReference>
<dbReference type="Proteomes" id="UP001589943">
    <property type="component" value="Unassembled WGS sequence"/>
</dbReference>
<keyword evidence="3" id="KW-0547">Nucleotide-binding</keyword>
<feature type="compositionally biased region" description="Low complexity" evidence="1">
    <location>
        <begin position="204"/>
        <end position="217"/>
    </location>
</feature>
<accession>A0ABV6PM69</accession>
<keyword evidence="3" id="KW-0067">ATP-binding</keyword>
<feature type="region of interest" description="Disordered" evidence="1">
    <location>
        <begin position="195"/>
        <end position="224"/>
    </location>
</feature>
<dbReference type="EMBL" id="JBHLTL010000011">
    <property type="protein sequence ID" value="MFC0590924.1"/>
    <property type="molecule type" value="Genomic_DNA"/>
</dbReference>
<name>A0ABV6PM69_9SPHN</name>
<dbReference type="GO" id="GO:0016787">
    <property type="term" value="F:hydrolase activity"/>
    <property type="evidence" value="ECO:0007669"/>
    <property type="project" value="UniProtKB-KW"/>
</dbReference>
<organism evidence="3 4">
    <name type="scientific">Novosphingobium aquiterrae</name>
    <dbReference type="NCBI Taxonomy" id="624388"/>
    <lineage>
        <taxon>Bacteria</taxon>
        <taxon>Pseudomonadati</taxon>
        <taxon>Pseudomonadota</taxon>
        <taxon>Alphaproteobacteria</taxon>
        <taxon>Sphingomonadales</taxon>
        <taxon>Sphingomonadaceae</taxon>
        <taxon>Novosphingobium</taxon>
    </lineage>
</organism>
<keyword evidence="3" id="KW-0347">Helicase</keyword>
<evidence type="ECO:0000256" key="1">
    <source>
        <dbReference type="SAM" id="MobiDB-lite"/>
    </source>
</evidence>
<dbReference type="RefSeq" id="WP_379482347.1">
    <property type="nucleotide sequence ID" value="NZ_JBHLTL010000011.1"/>
</dbReference>
<dbReference type="SMART" id="SM00490">
    <property type="entry name" value="HELICc"/>
    <property type="match status" value="1"/>
</dbReference>
<dbReference type="GO" id="GO:0004386">
    <property type="term" value="F:helicase activity"/>
    <property type="evidence" value="ECO:0007669"/>
    <property type="project" value="UniProtKB-KW"/>
</dbReference>
<proteinExistence type="predicted"/>
<feature type="domain" description="Helicase C-terminal" evidence="2">
    <location>
        <begin position="1085"/>
        <end position="1278"/>
    </location>
</feature>
<dbReference type="InterPro" id="IPR001650">
    <property type="entry name" value="Helicase_C-like"/>
</dbReference>
<protein>
    <submittedName>
        <fullName evidence="3">DEAD/DEAH box helicase family protein</fullName>
        <ecNumber evidence="3">3.6.4.-</ecNumber>
    </submittedName>
</protein>
<evidence type="ECO:0000313" key="4">
    <source>
        <dbReference type="Proteomes" id="UP001589943"/>
    </source>
</evidence>
<comment type="caution">
    <text evidence="3">The sequence shown here is derived from an EMBL/GenBank/DDBJ whole genome shotgun (WGS) entry which is preliminary data.</text>
</comment>
<gene>
    <name evidence="3" type="ORF">ACFFF7_16080</name>
</gene>
<dbReference type="SUPFAM" id="SSF52540">
    <property type="entry name" value="P-loop containing nucleoside triphosphate hydrolases"/>
    <property type="match status" value="1"/>
</dbReference>
<evidence type="ECO:0000313" key="3">
    <source>
        <dbReference type="EMBL" id="MFC0590924.1"/>
    </source>
</evidence>
<dbReference type="Gene3D" id="3.40.50.300">
    <property type="entry name" value="P-loop containing nucleotide triphosphate hydrolases"/>
    <property type="match status" value="1"/>
</dbReference>
<keyword evidence="3" id="KW-0378">Hydrolase</keyword>
<keyword evidence="4" id="KW-1185">Reference proteome</keyword>
<reference evidence="3 4" key="1">
    <citation type="submission" date="2024-09" db="EMBL/GenBank/DDBJ databases">
        <authorList>
            <person name="Sun Q."/>
            <person name="Mori K."/>
        </authorList>
    </citation>
    <scope>NUCLEOTIDE SEQUENCE [LARGE SCALE GENOMIC DNA]</scope>
    <source>
        <strain evidence="3 4">NCAIM B.02537</strain>
    </source>
</reference>
<dbReference type="PROSITE" id="PS51194">
    <property type="entry name" value="HELICASE_CTER"/>
    <property type="match status" value="1"/>
</dbReference>
<sequence length="1448" mass="160021">MKGKSNSELPAIDVELKEAVCDALVNALVERVSGADERGRNLLGSSPRRGIFAGQLLPRFDITGNDDETTDIRIAAVGIDLVVNAGTSSAMRVTPRLSIYVRVLPAWADLVAGGGELEFDFRLRANIQQQIDDAIRNERTPALQAAGIERPDWKAMDETKRSKVRAARAQILAEVRRKAYAAHGIKLLSGEPEPDAVALQASQTPDADPTTPDDGTSPIPPIPPIARLVREGRELPLTLVDPAPIPGKWRRLDLDLPTLEFGCDASDTNLQSIVDAYNRTLGDAIASHLEAWVVGEGAGIAWRDVTVQPNDTLSEGNWAGAVAALAARPIDRSRIIPDLSRVVIKVERQADFLDSSALSMRVMLDNQSAELSPLDARGQCNTIFNAGLSITLPSAAHRALRLDRVEPSYRFRDHLDYPAIGLNCGVDAQSGGDDVILRTTSAPRFAQPRIVARNLDLPFQFAVLKDPAFDAARLLALPRAYVAWIDSQESRLKDKVTAGLEPKDAAIETARLRKDIAAQRAEARYIELGVELLVASKKAFETLKNGGGGDMAALERRAAPWRAWTMTNEAFALRDAFDDKRGWRLFQMAFVLAHVPVFASRMDEWRDHHDALLDEDGVSLLYFPTGGGRSEAFYGTLLFAMFLDRLRGKERGITAMIRYPLRLLTLQQAQRLLKLVVRAELVRKRHGVGAWPFEMGFWVGSQNTPNHYRDFKADIPLAADPNHPDDDALDGETGDDQERDRARRYIEARDAYDKIPDCPVCGETTGLRRDEGDGQYGRRAAIVCFNDRCEWNREHGRHHPLPFLLTDDAIYARAPSIVLGTVDKLAMLGQNTGTISKVLGMFGLARRIDESGNLDNPRSEADLKRDPAADRCTNVFPAYSDGKRVFHDPFPSLIIQDEAHLLEESLGTFSGLFDTLLDTTLEDIADMAGDELQIARRWTGDGWGSPRMPKIIAATATISAPERQLETLYQRIPLRFPYPGPDLYHSFFAEPAAPPEWNADRVSLAKSLPFAQAPEATAPWMRLYVSLMTNDATHTVTTVGVLSAFHGIITSLWDGMLDDTRRPAAIATIRNAISAGRSGDWHRAAIDRAVAEAREDEVMALIDLHRIALAYVTNKKGGDQIIDALSAGVEHEHRRIGRAHASFDSRLISGGIDMKDIQAVMEAAETSFAGNDYPDVAQTVRNIVATSAISHGVDVDRFNSMFFAGLPSDIAEYIQASSRVGRTHVGFVMLLPTPQNRRDRYVVETHDIFHRFLERMIAPPAVERWAENAVKRAMASYVQAWAMLREARDFIAKDDARKFEVAHMDQVNRLAAMEQRDHLAFTKALVGFMLRASGFAGKGAARLGSPHYEEFYRGLVDKQVENFARDISSRGTISSLRDYWKDLPAFKPPMTSLRDVDEAGYIVAAARDPLAKGRTTDVDRRDLAKVMRAIRTQRGSASEMDADGGSNG</sequence>
<evidence type="ECO:0000259" key="2">
    <source>
        <dbReference type="PROSITE" id="PS51194"/>
    </source>
</evidence>